<protein>
    <recommendedName>
        <fullName evidence="7 8">Ribonuclease P protein component</fullName>
        <shortName evidence="7">RNase P protein</shortName>
        <shortName evidence="7">RNaseP protein</shortName>
        <ecNumber evidence="7 8">3.1.26.5</ecNumber>
    </recommendedName>
    <alternativeName>
        <fullName evidence="7">Protein C5</fullName>
    </alternativeName>
</protein>
<dbReference type="PANTHER" id="PTHR33992">
    <property type="entry name" value="RIBONUCLEASE P PROTEIN COMPONENT"/>
    <property type="match status" value="1"/>
</dbReference>
<comment type="caution">
    <text evidence="9">The sequence shown here is derived from an EMBL/GenBank/DDBJ whole genome shotgun (WGS) entry which is preliminary data.</text>
</comment>
<keyword evidence="3 7" id="KW-0540">Nuclease</keyword>
<keyword evidence="4 7" id="KW-0255">Endonuclease</keyword>
<dbReference type="InterPro" id="IPR000100">
    <property type="entry name" value="RNase_P"/>
</dbReference>
<organism evidence="9 10">
    <name type="scientific">Deefgea chitinilytica</name>
    <dbReference type="NCBI Taxonomy" id="570276"/>
    <lineage>
        <taxon>Bacteria</taxon>
        <taxon>Pseudomonadati</taxon>
        <taxon>Pseudomonadota</taxon>
        <taxon>Betaproteobacteria</taxon>
        <taxon>Neisseriales</taxon>
        <taxon>Chitinibacteraceae</taxon>
        <taxon>Deefgea</taxon>
    </lineage>
</organism>
<dbReference type="InterPro" id="IPR020568">
    <property type="entry name" value="Ribosomal_Su5_D2-typ_SF"/>
</dbReference>
<dbReference type="NCBIfam" id="TIGR00188">
    <property type="entry name" value="rnpA"/>
    <property type="match status" value="1"/>
</dbReference>
<evidence type="ECO:0000256" key="6">
    <source>
        <dbReference type="ARBA" id="ARBA00022884"/>
    </source>
</evidence>
<reference evidence="9 10" key="1">
    <citation type="submission" date="2019-11" db="EMBL/GenBank/DDBJ databases">
        <title>Novel Deefgea species.</title>
        <authorList>
            <person name="Han J.-H."/>
        </authorList>
    </citation>
    <scope>NUCLEOTIDE SEQUENCE [LARGE SCALE GENOMIC DNA]</scope>
    <source>
        <strain evidence="9 10">LMG 24817</strain>
    </source>
</reference>
<dbReference type="HAMAP" id="MF_00227">
    <property type="entry name" value="RNase_P"/>
    <property type="match status" value="1"/>
</dbReference>
<evidence type="ECO:0000313" key="10">
    <source>
        <dbReference type="Proteomes" id="UP001195660"/>
    </source>
</evidence>
<accession>A0ABS2CDK7</accession>
<sequence length="125" mass="14334">MQSAPRYRFARDARLLKTDEFSSVFSLRASVSNDYFQVLGKPNQSQQARLGLVVGKKTDKRAVGRNYIKRTVRELFRQNTEYLLGLDVVVRSRKPFKPRDGAAARLALLSLFKRLKQCRALSSHC</sequence>
<dbReference type="SUPFAM" id="SSF54211">
    <property type="entry name" value="Ribosomal protein S5 domain 2-like"/>
    <property type="match status" value="1"/>
</dbReference>
<dbReference type="PROSITE" id="PS00648">
    <property type="entry name" value="RIBONUCLEASE_P"/>
    <property type="match status" value="1"/>
</dbReference>
<keyword evidence="10" id="KW-1185">Reference proteome</keyword>
<dbReference type="EMBL" id="WOFE01000005">
    <property type="protein sequence ID" value="MBM5572142.1"/>
    <property type="molecule type" value="Genomic_DNA"/>
</dbReference>
<proteinExistence type="inferred from homology"/>
<keyword evidence="5 7" id="KW-0378">Hydrolase</keyword>
<dbReference type="EC" id="3.1.26.5" evidence="7 8"/>
<evidence type="ECO:0000256" key="4">
    <source>
        <dbReference type="ARBA" id="ARBA00022759"/>
    </source>
</evidence>
<dbReference type="Pfam" id="PF00825">
    <property type="entry name" value="Ribonuclease_P"/>
    <property type="match status" value="1"/>
</dbReference>
<dbReference type="PANTHER" id="PTHR33992:SF1">
    <property type="entry name" value="RIBONUCLEASE P PROTEIN COMPONENT"/>
    <property type="match status" value="1"/>
</dbReference>
<keyword evidence="6 7" id="KW-0694">RNA-binding</keyword>
<evidence type="ECO:0000256" key="2">
    <source>
        <dbReference type="ARBA" id="ARBA00022694"/>
    </source>
</evidence>
<comment type="function">
    <text evidence="1 7">RNaseP catalyzes the removal of the 5'-leader sequence from pre-tRNA to produce the mature 5'-terminus. It can also cleave other RNA substrates such as 4.5S RNA. The protein component plays an auxiliary but essential role in vivo by binding to the 5'-leader sequence and broadening the substrate specificity of the ribozyme.</text>
</comment>
<keyword evidence="2 7" id="KW-0819">tRNA processing</keyword>
<dbReference type="Gene3D" id="3.30.230.10">
    <property type="match status" value="1"/>
</dbReference>
<dbReference type="InterPro" id="IPR014721">
    <property type="entry name" value="Ribsml_uS5_D2-typ_fold_subgr"/>
</dbReference>
<evidence type="ECO:0000256" key="1">
    <source>
        <dbReference type="ARBA" id="ARBA00002663"/>
    </source>
</evidence>
<evidence type="ECO:0000256" key="8">
    <source>
        <dbReference type="NCBIfam" id="TIGR00188"/>
    </source>
</evidence>
<dbReference type="Proteomes" id="UP001195660">
    <property type="component" value="Unassembled WGS sequence"/>
</dbReference>
<comment type="catalytic activity">
    <reaction evidence="7">
        <text>Endonucleolytic cleavage of RNA, removing 5'-extranucleotides from tRNA precursor.</text>
        <dbReference type="EC" id="3.1.26.5"/>
    </reaction>
</comment>
<comment type="similarity">
    <text evidence="7">Belongs to the RnpA family.</text>
</comment>
<dbReference type="RefSeq" id="WP_203571473.1">
    <property type="nucleotide sequence ID" value="NZ_WOFE01000005.1"/>
</dbReference>
<gene>
    <name evidence="7" type="primary">rnpA</name>
    <name evidence="9" type="ORF">GM173_11205</name>
</gene>
<dbReference type="InterPro" id="IPR020539">
    <property type="entry name" value="RNase_P_CS"/>
</dbReference>
<dbReference type="GO" id="GO:0004526">
    <property type="term" value="F:ribonuclease P activity"/>
    <property type="evidence" value="ECO:0007669"/>
    <property type="project" value="UniProtKB-EC"/>
</dbReference>
<evidence type="ECO:0000256" key="7">
    <source>
        <dbReference type="HAMAP-Rule" id="MF_00227"/>
    </source>
</evidence>
<evidence type="ECO:0000256" key="3">
    <source>
        <dbReference type="ARBA" id="ARBA00022722"/>
    </source>
</evidence>
<evidence type="ECO:0000313" key="9">
    <source>
        <dbReference type="EMBL" id="MBM5572142.1"/>
    </source>
</evidence>
<evidence type="ECO:0000256" key="5">
    <source>
        <dbReference type="ARBA" id="ARBA00022801"/>
    </source>
</evidence>
<name>A0ABS2CDK7_9NEIS</name>
<comment type="subunit">
    <text evidence="7">Consists of a catalytic RNA component (M1 or rnpB) and a protein subunit.</text>
</comment>